<dbReference type="AlphaFoldDB" id="A0A382JD00"/>
<dbReference type="EMBL" id="UINC01073273">
    <property type="protein sequence ID" value="SVC09529.1"/>
    <property type="molecule type" value="Genomic_DNA"/>
</dbReference>
<dbReference type="Gene3D" id="2.30.30.240">
    <property type="entry name" value="PRC-barrel domain"/>
    <property type="match status" value="1"/>
</dbReference>
<organism evidence="1">
    <name type="scientific">marine metagenome</name>
    <dbReference type="NCBI Taxonomy" id="408172"/>
    <lineage>
        <taxon>unclassified sequences</taxon>
        <taxon>metagenomes</taxon>
        <taxon>ecological metagenomes</taxon>
    </lineage>
</organism>
<protein>
    <recommendedName>
        <fullName evidence="2">16S rRNA processing protein RimM</fullName>
    </recommendedName>
</protein>
<evidence type="ECO:0008006" key="2">
    <source>
        <dbReference type="Google" id="ProtNLM"/>
    </source>
</evidence>
<feature type="non-terminal residue" evidence="1">
    <location>
        <position position="1"/>
    </location>
</feature>
<reference evidence="1" key="1">
    <citation type="submission" date="2018-05" db="EMBL/GenBank/DDBJ databases">
        <authorList>
            <person name="Lanie J.A."/>
            <person name="Ng W.-L."/>
            <person name="Kazmierczak K.M."/>
            <person name="Andrzejewski T.M."/>
            <person name="Davidsen T.M."/>
            <person name="Wayne K.J."/>
            <person name="Tettelin H."/>
            <person name="Glass J.I."/>
            <person name="Rusch D."/>
            <person name="Podicherti R."/>
            <person name="Tsui H.-C.T."/>
            <person name="Winkler M.E."/>
        </authorList>
    </citation>
    <scope>NUCLEOTIDE SEQUENCE</scope>
</reference>
<accession>A0A382JD00</accession>
<dbReference type="InterPro" id="IPR011033">
    <property type="entry name" value="PRC_barrel-like_sf"/>
</dbReference>
<name>A0A382JD00_9ZZZZ</name>
<evidence type="ECO:0000313" key="1">
    <source>
        <dbReference type="EMBL" id="SVC09529.1"/>
    </source>
</evidence>
<gene>
    <name evidence="1" type="ORF">METZ01_LOCUS262383</name>
</gene>
<proteinExistence type="predicted"/>
<sequence length="35" mass="4275">VIKGDKEHWIPYIEPYLVLVDKKNRVISVDWDENY</sequence>
<dbReference type="SUPFAM" id="SSF50346">
    <property type="entry name" value="PRC-barrel domain"/>
    <property type="match status" value="1"/>
</dbReference>